<gene>
    <name evidence="14" type="primary">106081126</name>
</gene>
<keyword evidence="11" id="KW-0808">Transferase</keyword>
<sequence length="662" mass="75978">MQPRYLKRLLKKVILFAVTLIVLTVITIKVVERRISRQLPSDLSESALERSVSERGKDDSSERAHPPIFKEKETERTPRRPRPAVVNGRTYVKPILEGELDLTQFYDINVPFRLPEPKGPKRDWHDHAAIEMEMNRVGLGEHGMPSYITDQSKKELEHELSMENGFNALLSDSISVNRSVPDVRKEECLHREYLLHLPTTSVVIPFYNEYFSVLIRTIYSIKNRTPPELLHEIIIVDDFSDREYLKQQLDDYVANYFAGLVKIVRLAERTGLIGARLAGARRATGDVLVFFDSHIECNVNWLPPLLEPIAMNKRISTCPIVDGIDHATFAYNGGHQEGSRGAFDWNFIYKQMPVLPIDAEDKTQPYRNPIMMGGLFAIGREFFWELGGYDEGLDIWGAEQYELSFKIWMCGGMLVDVPCSRVAHVFRGPMSGRPSPRNYSFVSRNHKRVAEVWMDEYKYYIYDRLPDTEAADPGDLSKQLAIREHLKCKSFKWYMEEIAPDLLKAYPPVLPPDYASGVIQSVAFPSFCVDTLGNGVNGGIGLFSCAPNKTHPQETQFWSLSYFKDIRKHRGDVCLDVSDSGENATIWMWSCHNQAGNQFWSYDQEHQMIVHGIYRASCLEAFVEGDTRAVYTNPCDKLNPRMRWTFGWVNQTAMDNFWSDVV</sequence>
<organism evidence="14 15">
    <name type="scientific">Stomoxys calcitrans</name>
    <name type="common">Stable fly</name>
    <name type="synonym">Conops calcitrans</name>
    <dbReference type="NCBI Taxonomy" id="35570"/>
    <lineage>
        <taxon>Eukaryota</taxon>
        <taxon>Metazoa</taxon>
        <taxon>Ecdysozoa</taxon>
        <taxon>Arthropoda</taxon>
        <taxon>Hexapoda</taxon>
        <taxon>Insecta</taxon>
        <taxon>Pterygota</taxon>
        <taxon>Neoptera</taxon>
        <taxon>Endopterygota</taxon>
        <taxon>Diptera</taxon>
        <taxon>Brachycera</taxon>
        <taxon>Muscomorpha</taxon>
        <taxon>Muscoidea</taxon>
        <taxon>Muscidae</taxon>
        <taxon>Stomoxys</taxon>
    </lineage>
</organism>
<comment type="cofactor">
    <cofactor evidence="11">
        <name>Mn(2+)</name>
        <dbReference type="ChEBI" id="CHEBI:29035"/>
    </cofactor>
</comment>
<dbReference type="FunFam" id="3.90.550.10:FF:000029">
    <property type="entry name" value="Polypeptide N-acetylgalactosaminyltransferase"/>
    <property type="match status" value="1"/>
</dbReference>
<evidence type="ECO:0000256" key="7">
    <source>
        <dbReference type="ARBA" id="ARBA00023034"/>
    </source>
</evidence>
<comment type="similarity">
    <text evidence="2 11">Belongs to the glycosyltransferase 2 family. GalNAc-T subfamily.</text>
</comment>
<dbReference type="VEuPathDB" id="VectorBase:SCAU014965"/>
<dbReference type="SMART" id="SM00458">
    <property type="entry name" value="RICIN"/>
    <property type="match status" value="1"/>
</dbReference>
<evidence type="ECO:0000256" key="9">
    <source>
        <dbReference type="ARBA" id="ARBA00023157"/>
    </source>
</evidence>
<dbReference type="InterPro" id="IPR035992">
    <property type="entry name" value="Ricin_B-like_lectins"/>
</dbReference>
<dbReference type="UniPathway" id="UPA00378"/>
<dbReference type="CDD" id="cd23461">
    <property type="entry name" value="beta-trefoil_Ricin_Pgant8-like"/>
    <property type="match status" value="1"/>
</dbReference>
<dbReference type="PROSITE" id="PS50231">
    <property type="entry name" value="RICIN_B_LECTIN"/>
    <property type="match status" value="1"/>
</dbReference>
<evidence type="ECO:0000256" key="3">
    <source>
        <dbReference type="ARBA" id="ARBA00022692"/>
    </source>
</evidence>
<dbReference type="InterPro" id="IPR029044">
    <property type="entry name" value="Nucleotide-diphossugar_trans"/>
</dbReference>
<comment type="subcellular location">
    <subcellularLocation>
        <location evidence="1 11">Golgi apparatus membrane</location>
        <topology evidence="1 11">Single-pass type II membrane protein</topology>
    </subcellularLocation>
</comment>
<feature type="domain" description="Ricin B lectin" evidence="13">
    <location>
        <begin position="516"/>
        <end position="647"/>
    </location>
</feature>
<keyword evidence="3" id="KW-0812">Transmembrane</keyword>
<dbReference type="EnsemblMetazoa" id="SCAU014965-RA">
    <property type="protein sequence ID" value="SCAU014965-PA"/>
    <property type="gene ID" value="SCAU014965"/>
</dbReference>
<dbReference type="KEGG" id="scac:106081126"/>
<evidence type="ECO:0000256" key="6">
    <source>
        <dbReference type="ARBA" id="ARBA00022989"/>
    </source>
</evidence>
<dbReference type="SUPFAM" id="SSF53448">
    <property type="entry name" value="Nucleotide-diphospho-sugar transferases"/>
    <property type="match status" value="1"/>
</dbReference>
<dbReference type="STRING" id="35570.A0A1I8Q8W1"/>
<evidence type="ECO:0000256" key="2">
    <source>
        <dbReference type="ARBA" id="ARBA00005680"/>
    </source>
</evidence>
<dbReference type="InterPro" id="IPR045885">
    <property type="entry name" value="GalNAc-T"/>
</dbReference>
<dbReference type="GO" id="GO:0006493">
    <property type="term" value="P:protein O-linked glycosylation"/>
    <property type="evidence" value="ECO:0007669"/>
    <property type="project" value="TreeGrafter"/>
</dbReference>
<dbReference type="Pfam" id="PF00652">
    <property type="entry name" value="Ricin_B_lectin"/>
    <property type="match status" value="1"/>
</dbReference>
<dbReference type="CDD" id="cd02510">
    <property type="entry name" value="pp-GalNAc-T"/>
    <property type="match status" value="1"/>
</dbReference>
<feature type="region of interest" description="Disordered" evidence="12">
    <location>
        <begin position="46"/>
        <end position="84"/>
    </location>
</feature>
<dbReference type="PANTHER" id="PTHR11675">
    <property type="entry name" value="N-ACETYLGALACTOSAMINYLTRANSFERASE"/>
    <property type="match status" value="1"/>
</dbReference>
<evidence type="ECO:0000256" key="12">
    <source>
        <dbReference type="SAM" id="MobiDB-lite"/>
    </source>
</evidence>
<protein>
    <recommendedName>
        <fullName evidence="11">Polypeptide N-acetylgalactosaminyltransferase</fullName>
        <ecNumber evidence="11">2.4.1.-</ecNumber>
    </recommendedName>
    <alternativeName>
        <fullName evidence="11">Protein-UDP acetylgalactosaminyltransferase</fullName>
    </alternativeName>
</protein>
<dbReference type="SUPFAM" id="SSF50370">
    <property type="entry name" value="Ricin B-like lectins"/>
    <property type="match status" value="1"/>
</dbReference>
<keyword evidence="10" id="KW-0325">Glycoprotein</keyword>
<dbReference type="Pfam" id="PF00535">
    <property type="entry name" value="Glycos_transf_2"/>
    <property type="match status" value="1"/>
</dbReference>
<keyword evidence="7 11" id="KW-0333">Golgi apparatus</keyword>
<comment type="pathway">
    <text evidence="11">Protein modification; protein glycosylation.</text>
</comment>
<name>A0A1I8Q8W1_STOCA</name>
<dbReference type="Gene3D" id="2.80.10.50">
    <property type="match status" value="1"/>
</dbReference>
<keyword evidence="6" id="KW-1133">Transmembrane helix</keyword>
<evidence type="ECO:0000313" key="15">
    <source>
        <dbReference type="Proteomes" id="UP000095300"/>
    </source>
</evidence>
<keyword evidence="15" id="KW-1185">Reference proteome</keyword>
<keyword evidence="11" id="KW-0328">Glycosyltransferase</keyword>
<evidence type="ECO:0000256" key="1">
    <source>
        <dbReference type="ARBA" id="ARBA00004323"/>
    </source>
</evidence>
<evidence type="ECO:0000256" key="10">
    <source>
        <dbReference type="ARBA" id="ARBA00023180"/>
    </source>
</evidence>
<evidence type="ECO:0000313" key="14">
    <source>
        <dbReference type="EnsemblMetazoa" id="SCAU014965-PA"/>
    </source>
</evidence>
<dbReference type="InterPro" id="IPR000772">
    <property type="entry name" value="Ricin_B_lectin"/>
</dbReference>
<reference evidence="14" key="1">
    <citation type="submission" date="2020-05" db="UniProtKB">
        <authorList>
            <consortium name="EnsemblMetazoa"/>
        </authorList>
    </citation>
    <scope>IDENTIFICATION</scope>
    <source>
        <strain evidence="14">USDA</strain>
    </source>
</reference>
<dbReference type="GO" id="GO:0000139">
    <property type="term" value="C:Golgi membrane"/>
    <property type="evidence" value="ECO:0007669"/>
    <property type="project" value="UniProtKB-SubCell"/>
</dbReference>
<feature type="compositionally biased region" description="Basic and acidic residues" evidence="12">
    <location>
        <begin position="47"/>
        <end position="78"/>
    </location>
</feature>
<dbReference type="AlphaFoldDB" id="A0A1I8Q8W1"/>
<dbReference type="InterPro" id="IPR001173">
    <property type="entry name" value="Glyco_trans_2-like"/>
</dbReference>
<evidence type="ECO:0000256" key="5">
    <source>
        <dbReference type="ARBA" id="ARBA00022968"/>
    </source>
</evidence>
<keyword evidence="9 11" id="KW-1015">Disulfide bond</keyword>
<dbReference type="GO" id="GO:0030246">
    <property type="term" value="F:carbohydrate binding"/>
    <property type="evidence" value="ECO:0007669"/>
    <property type="project" value="UniProtKB-KW"/>
</dbReference>
<evidence type="ECO:0000256" key="8">
    <source>
        <dbReference type="ARBA" id="ARBA00023136"/>
    </source>
</evidence>
<dbReference type="Proteomes" id="UP000095300">
    <property type="component" value="Unassembled WGS sequence"/>
</dbReference>
<keyword evidence="5" id="KW-0735">Signal-anchor</keyword>
<dbReference type="Gene3D" id="3.90.550.10">
    <property type="entry name" value="Spore Coat Polysaccharide Biosynthesis Protein SpsA, Chain A"/>
    <property type="match status" value="1"/>
</dbReference>
<evidence type="ECO:0000259" key="13">
    <source>
        <dbReference type="SMART" id="SM00458"/>
    </source>
</evidence>
<evidence type="ECO:0000256" key="11">
    <source>
        <dbReference type="RuleBase" id="RU361242"/>
    </source>
</evidence>
<accession>A0A1I8Q8W1</accession>
<dbReference type="PANTHER" id="PTHR11675:SF134">
    <property type="entry name" value="N-ACETYLGALACTOSAMINYLTRANSFERASE 4-RELATED"/>
    <property type="match status" value="1"/>
</dbReference>
<keyword evidence="11" id="KW-0464">Manganese</keyword>
<evidence type="ECO:0000256" key="4">
    <source>
        <dbReference type="ARBA" id="ARBA00022734"/>
    </source>
</evidence>
<keyword evidence="8" id="KW-0472">Membrane</keyword>
<proteinExistence type="inferred from homology"/>
<keyword evidence="4 11" id="KW-0430">Lectin</keyword>
<dbReference type="GO" id="GO:0004653">
    <property type="term" value="F:polypeptide N-acetylgalactosaminyltransferase activity"/>
    <property type="evidence" value="ECO:0007669"/>
    <property type="project" value="TreeGrafter"/>
</dbReference>
<dbReference type="OrthoDB" id="6159198at2759"/>
<dbReference type="EC" id="2.4.1.-" evidence="11"/>